<feature type="region of interest" description="Disordered" evidence="8">
    <location>
        <begin position="549"/>
        <end position="575"/>
    </location>
</feature>
<dbReference type="OrthoDB" id="445326at2759"/>
<dbReference type="GO" id="GO:0006364">
    <property type="term" value="P:rRNA processing"/>
    <property type="evidence" value="ECO:0007669"/>
    <property type="project" value="UniProtKB-KW"/>
</dbReference>
<dbReference type="GO" id="GO:0032040">
    <property type="term" value="C:small-subunit processome"/>
    <property type="evidence" value="ECO:0007669"/>
    <property type="project" value="TreeGrafter"/>
</dbReference>
<evidence type="ECO:0000256" key="3">
    <source>
        <dbReference type="ARBA" id="ARBA00022552"/>
    </source>
</evidence>
<sequence length="670" mass="77315">MTLQIMGTVEKDNFLDETLNEITTEFKNITEDPTQFLLVVPSRKQEDIKTLIQKTYQACVRNDESSKNTLEILPELVVEDMDEEQIWQQLELRNNTILTALVENASKLLSLNEEKLEVRLDEDDNEEIEEELEQSESEAKDNSGYADLFNGEVDDESDEEQKVFQKKQEFKKKRKGRTSVVDDKFFKLSEMEAFLEDEDAKEMRRKNKKGENALDATVDYFADDLGVGDEEEDDEDANPTYQDFFDEEDEDADENIEKPTKRQKDHFKEVPSEDDEDMSVDGNDEEEENAEDDNEDENMQSEDENADSDNEVQTSNEGLQPASSGSDDSEDEEDHKEPMPQSSFEIRQERLQQRIREYEEEVLGEKPWQLRGEIQATSRPANSLLEELLEFESTVRPAPVITEHTTRCLEDIIKQRIKDQAWDDPQPKLKPIQTPHEFRKQLILDQEKSKESLAQVYEKEYQKELDKFDPTRADAGEEEPKEHKEIKQLMRALFVKLDALSNFHFTPKPVAPEARIITNTPAVNMEEVAPVAVSDAKLLAPEEVYRGPKNELVGKTERNRTDKNRERRKKKQKQRVINRLLDEKSKKKQELGIAPTKKEENAKLLKSLTKHRNVEKLNTTSDDQRALKSSKSFFSKLQDTTSVAGQAAIAAKAKRQKCTGKALTAKRVKL</sequence>
<evidence type="ECO:0000256" key="4">
    <source>
        <dbReference type="ARBA" id="ARBA00023242"/>
    </source>
</evidence>
<comment type="function">
    <text evidence="7">Involved in nucleolar processing of pre-18S ribosomal RNA.</text>
</comment>
<dbReference type="Pfam" id="PF04006">
    <property type="entry name" value="Mpp10"/>
    <property type="match status" value="1"/>
</dbReference>
<feature type="compositionally biased region" description="Basic residues" evidence="8">
    <location>
        <begin position="566"/>
        <end position="575"/>
    </location>
</feature>
<name>A0A0K8U0M4_BACLA</name>
<dbReference type="PANTHER" id="PTHR17039:SF0">
    <property type="entry name" value="U3 SMALL NUCLEOLAR RIBONUCLEOPROTEIN PROTEIN MPP10"/>
    <property type="match status" value="1"/>
</dbReference>
<feature type="compositionally biased region" description="Acidic residues" evidence="8">
    <location>
        <begin position="272"/>
        <end position="310"/>
    </location>
</feature>
<evidence type="ECO:0000256" key="2">
    <source>
        <dbReference type="ARBA" id="ARBA00022517"/>
    </source>
</evidence>
<dbReference type="PIRSF" id="PIRSF017300">
    <property type="entry name" value="snoRNP_Mpp10"/>
    <property type="match status" value="1"/>
</dbReference>
<evidence type="ECO:0000256" key="5">
    <source>
        <dbReference type="ARBA" id="ARBA00023274"/>
    </source>
</evidence>
<feature type="compositionally biased region" description="Acidic residues" evidence="8">
    <location>
        <begin position="244"/>
        <end position="254"/>
    </location>
</feature>
<dbReference type="GO" id="GO:0005732">
    <property type="term" value="C:sno(s)RNA-containing ribonucleoprotein complex"/>
    <property type="evidence" value="ECO:0007669"/>
    <property type="project" value="UniProtKB-UniRule"/>
</dbReference>
<feature type="compositionally biased region" description="Polar residues" evidence="8">
    <location>
        <begin position="311"/>
        <end position="322"/>
    </location>
</feature>
<feature type="region of interest" description="Disordered" evidence="8">
    <location>
        <begin position="196"/>
        <end position="350"/>
    </location>
</feature>
<keyword evidence="4 7" id="KW-0539">Nucleus</keyword>
<proteinExistence type="inferred from homology"/>
<dbReference type="GO" id="GO:0034457">
    <property type="term" value="C:Mpp10 complex"/>
    <property type="evidence" value="ECO:0007669"/>
    <property type="project" value="UniProtKB-UniRule"/>
</dbReference>
<keyword evidence="2 7" id="KW-0690">Ribosome biogenesis</keyword>
<accession>A0A0K8U0M4</accession>
<evidence type="ECO:0000256" key="7">
    <source>
        <dbReference type="PIRNR" id="PIRNR017300"/>
    </source>
</evidence>
<organism evidence="9">
    <name type="scientific">Bactrocera latifrons</name>
    <name type="common">Malaysian fruit fly</name>
    <name type="synonym">Chaetodacus latifrons</name>
    <dbReference type="NCBI Taxonomy" id="174628"/>
    <lineage>
        <taxon>Eukaryota</taxon>
        <taxon>Metazoa</taxon>
        <taxon>Ecdysozoa</taxon>
        <taxon>Arthropoda</taxon>
        <taxon>Hexapoda</taxon>
        <taxon>Insecta</taxon>
        <taxon>Pterygota</taxon>
        <taxon>Neoptera</taxon>
        <taxon>Endopterygota</taxon>
        <taxon>Diptera</taxon>
        <taxon>Brachycera</taxon>
        <taxon>Muscomorpha</taxon>
        <taxon>Tephritoidea</taxon>
        <taxon>Tephritidae</taxon>
        <taxon>Bactrocera</taxon>
        <taxon>Bactrocera</taxon>
    </lineage>
</organism>
<gene>
    <name evidence="9" type="primary">MPHOSPH10</name>
    <name evidence="9" type="ORF">c0_g1_i1</name>
</gene>
<dbReference type="AlphaFoldDB" id="A0A0K8U0M4"/>
<comment type="similarity">
    <text evidence="6 7">Belongs to the MPP10 family.</text>
</comment>
<comment type="subcellular location">
    <subcellularLocation>
        <location evidence="1 7">Nucleus</location>
        <location evidence="1 7">Nucleolus</location>
    </subcellularLocation>
</comment>
<evidence type="ECO:0000313" key="9">
    <source>
        <dbReference type="EMBL" id="JAI19870.1"/>
    </source>
</evidence>
<feature type="compositionally biased region" description="Basic and acidic residues" evidence="8">
    <location>
        <begin position="255"/>
        <end position="271"/>
    </location>
</feature>
<feature type="region of interest" description="Disordered" evidence="8">
    <location>
        <begin position="132"/>
        <end position="178"/>
    </location>
</feature>
<evidence type="ECO:0000256" key="8">
    <source>
        <dbReference type="SAM" id="MobiDB-lite"/>
    </source>
</evidence>
<dbReference type="EMBL" id="GDHF01032444">
    <property type="protein sequence ID" value="JAI19870.1"/>
    <property type="molecule type" value="Transcribed_RNA"/>
</dbReference>
<protein>
    <recommendedName>
        <fullName evidence="7">U3 small nucleolar ribonucleoprotein protein MPP10</fullName>
    </recommendedName>
</protein>
<keyword evidence="5 7" id="KW-0687">Ribonucleoprotein</keyword>
<evidence type="ECO:0000256" key="1">
    <source>
        <dbReference type="ARBA" id="ARBA00004604"/>
    </source>
</evidence>
<evidence type="ECO:0000256" key="6">
    <source>
        <dbReference type="ARBA" id="ARBA00029455"/>
    </source>
</evidence>
<dbReference type="PANTHER" id="PTHR17039">
    <property type="entry name" value="U3 SMALL NUCLEOLAR RIBONUCLEOPROTEIN PROTEIN MPP10"/>
    <property type="match status" value="1"/>
</dbReference>
<feature type="compositionally biased region" description="Acidic residues" evidence="8">
    <location>
        <begin position="226"/>
        <end position="237"/>
    </location>
</feature>
<dbReference type="InterPro" id="IPR012173">
    <property type="entry name" value="Mpp10"/>
</dbReference>
<keyword evidence="3 7" id="KW-0698">rRNA processing</keyword>
<reference evidence="9" key="1">
    <citation type="submission" date="2015-06" db="EMBL/GenBank/DDBJ databases">
        <authorList>
            <person name="Hoefler B.C."/>
            <person name="Straight P.D."/>
        </authorList>
    </citation>
    <scope>NUCLEOTIDE SEQUENCE</scope>
</reference>
<feature type="compositionally biased region" description="Basic and acidic residues" evidence="8">
    <location>
        <begin position="549"/>
        <end position="565"/>
    </location>
</feature>
<dbReference type="GeneID" id="108967077"/>